<feature type="transmembrane region" description="Helical" evidence="1">
    <location>
        <begin position="89"/>
        <end position="110"/>
    </location>
</feature>
<evidence type="ECO:0000313" key="4">
    <source>
        <dbReference type="Proteomes" id="UP000069001"/>
    </source>
</evidence>
<dbReference type="InterPro" id="IPR002656">
    <property type="entry name" value="Acyl_transf_3_dom"/>
</dbReference>
<feature type="transmembrane region" description="Helical" evidence="1">
    <location>
        <begin position="332"/>
        <end position="351"/>
    </location>
</feature>
<dbReference type="InterPro" id="IPR050879">
    <property type="entry name" value="Acyltransferase_3"/>
</dbReference>
<proteinExistence type="predicted"/>
<dbReference type="GO" id="GO:0016020">
    <property type="term" value="C:membrane"/>
    <property type="evidence" value="ECO:0007669"/>
    <property type="project" value="TreeGrafter"/>
</dbReference>
<keyword evidence="1" id="KW-1133">Transmembrane helix</keyword>
<dbReference type="GO" id="GO:0016747">
    <property type="term" value="F:acyltransferase activity, transferring groups other than amino-acyl groups"/>
    <property type="evidence" value="ECO:0007669"/>
    <property type="project" value="InterPro"/>
</dbReference>
<organism evidence="3 4">
    <name type="scientific">Burkholderia cepacia</name>
    <name type="common">Pseudomonas cepacia</name>
    <dbReference type="NCBI Taxonomy" id="292"/>
    <lineage>
        <taxon>Bacteria</taxon>
        <taxon>Pseudomonadati</taxon>
        <taxon>Pseudomonadota</taxon>
        <taxon>Betaproteobacteria</taxon>
        <taxon>Burkholderiales</taxon>
        <taxon>Burkholderiaceae</taxon>
        <taxon>Burkholderia</taxon>
        <taxon>Burkholderia cepacia complex</taxon>
    </lineage>
</organism>
<dbReference type="Pfam" id="PF01757">
    <property type="entry name" value="Acyl_transf_3"/>
    <property type="match status" value="1"/>
</dbReference>
<feature type="transmembrane region" description="Helical" evidence="1">
    <location>
        <begin position="49"/>
        <end position="68"/>
    </location>
</feature>
<evidence type="ECO:0000259" key="2">
    <source>
        <dbReference type="Pfam" id="PF01757"/>
    </source>
</evidence>
<feature type="transmembrane region" description="Helical" evidence="1">
    <location>
        <begin position="236"/>
        <end position="259"/>
    </location>
</feature>
<dbReference type="Proteomes" id="UP000069001">
    <property type="component" value="Unassembled WGS sequence"/>
</dbReference>
<dbReference type="PANTHER" id="PTHR23028">
    <property type="entry name" value="ACETYLTRANSFERASE"/>
    <property type="match status" value="1"/>
</dbReference>
<feature type="transmembrane region" description="Helical" evidence="1">
    <location>
        <begin position="306"/>
        <end position="326"/>
    </location>
</feature>
<sequence>MSHSNDSKRFHHVDAMRAVAVILVIWTHYAERFAPLAGSQYMLDTLQRSMNFGRVGVVVFFAISGMLIPSSLHGEIGAGTKRFLVRRFFRLYPAYWLALPLGYFVHWYLFDKKMDIDGIVANVTMMPAAFGESLILPHGWTLETELYFYGLCLILFWGGVLHRMFCLCVVSIGLTGLFVTIVELKLAPAGTPSEYKTMPYHLGIMFWGACFRQAYDTPLKLLRVRWPGHGAPGRMALTYRSAVGCLTAVIASVALMGALSDWRHHNMEHFPTSLAYFIGIAIFVALATVLKLRIRLLSWLGEISYSIYLLHSLPLFAMFWLCQRFHVTGWPLGLYMIVPVLPLIPLSWAGYRLCEAPFVELARTLTARRSSSLFASGDADG</sequence>
<accession>A0A103Z464</accession>
<keyword evidence="1" id="KW-0812">Transmembrane</keyword>
<feature type="domain" description="Acyltransferase 3" evidence="2">
    <location>
        <begin position="13"/>
        <end position="341"/>
    </location>
</feature>
<feature type="transmembrane region" description="Helical" evidence="1">
    <location>
        <begin position="12"/>
        <end position="29"/>
    </location>
</feature>
<dbReference type="GO" id="GO:0000271">
    <property type="term" value="P:polysaccharide biosynthetic process"/>
    <property type="evidence" value="ECO:0007669"/>
    <property type="project" value="TreeGrafter"/>
</dbReference>
<dbReference type="EMBL" id="LOYH01000105">
    <property type="protein sequence ID" value="KVK73026.1"/>
    <property type="molecule type" value="Genomic_DNA"/>
</dbReference>
<evidence type="ECO:0000256" key="1">
    <source>
        <dbReference type="SAM" id="Phobius"/>
    </source>
</evidence>
<reference evidence="3 4" key="1">
    <citation type="submission" date="2015-11" db="EMBL/GenBank/DDBJ databases">
        <title>Expanding the genomic diversity of Burkholderia species for the development of highly accurate diagnostics.</title>
        <authorList>
            <person name="Sahl J."/>
            <person name="Keim P."/>
            <person name="Wagner D."/>
        </authorList>
    </citation>
    <scope>NUCLEOTIDE SEQUENCE [LARGE SCALE GENOMIC DNA]</scope>
    <source>
        <strain evidence="3 4">MSMB1302</strain>
    </source>
</reference>
<keyword evidence="3" id="KW-0808">Transferase</keyword>
<dbReference type="RefSeq" id="WP_059732779.1">
    <property type="nucleotide sequence ID" value="NZ_LOYH01000105.1"/>
</dbReference>
<feature type="transmembrane region" description="Helical" evidence="1">
    <location>
        <begin position="148"/>
        <end position="178"/>
    </location>
</feature>
<dbReference type="AlphaFoldDB" id="A0A103Z464"/>
<name>A0A103Z464_BURCE</name>
<keyword evidence="3" id="KW-0012">Acyltransferase</keyword>
<evidence type="ECO:0000313" key="3">
    <source>
        <dbReference type="EMBL" id="KVK73026.1"/>
    </source>
</evidence>
<dbReference type="PANTHER" id="PTHR23028:SF53">
    <property type="entry name" value="ACYL_TRANSF_3 DOMAIN-CONTAINING PROTEIN"/>
    <property type="match status" value="1"/>
</dbReference>
<feature type="transmembrane region" description="Helical" evidence="1">
    <location>
        <begin position="274"/>
        <end position="294"/>
    </location>
</feature>
<feature type="transmembrane region" description="Helical" evidence="1">
    <location>
        <begin position="198"/>
        <end position="215"/>
    </location>
</feature>
<protein>
    <submittedName>
        <fullName evidence="3">Acyltransferase</fullName>
    </submittedName>
</protein>
<gene>
    <name evidence="3" type="ORF">WS90_33200</name>
</gene>
<keyword evidence="1" id="KW-0472">Membrane</keyword>
<comment type="caution">
    <text evidence="3">The sequence shown here is derived from an EMBL/GenBank/DDBJ whole genome shotgun (WGS) entry which is preliminary data.</text>
</comment>